<evidence type="ECO:0000313" key="10">
    <source>
        <dbReference type="EMBL" id="KKM83545.1"/>
    </source>
</evidence>
<feature type="domain" description="ABC transporter substrate-binding protein PnrA-like" evidence="9">
    <location>
        <begin position="51"/>
        <end position="311"/>
    </location>
</feature>
<reference evidence="10" key="1">
    <citation type="journal article" date="2015" name="Nature">
        <title>Complex archaea that bridge the gap between prokaryotes and eukaryotes.</title>
        <authorList>
            <person name="Spang A."/>
            <person name="Saw J.H."/>
            <person name="Jorgensen S.L."/>
            <person name="Zaremba-Niedzwiedzka K."/>
            <person name="Martijn J."/>
            <person name="Lind A.E."/>
            <person name="van Eijk R."/>
            <person name="Schleper C."/>
            <person name="Guy L."/>
            <person name="Ettema T.J."/>
        </authorList>
    </citation>
    <scope>NUCLEOTIDE SEQUENCE</scope>
</reference>
<feature type="region of interest" description="Disordered" evidence="7">
    <location>
        <begin position="353"/>
        <end position="379"/>
    </location>
</feature>
<dbReference type="SUPFAM" id="SSF53822">
    <property type="entry name" value="Periplasmic binding protein-like I"/>
    <property type="match status" value="1"/>
</dbReference>
<keyword evidence="4" id="KW-0732">Signal</keyword>
<sequence>MKLKMNKKWKYLIIAMTAILMLSMGVLNTPANTNDGIQTESPFMSIGPPYKAALLLGGDETDLGFSYLGIQAINVLEDDYGWNTSISRQVQFTDQSGIARDYGDAGYDVIFFIGGQFIETSYFDVAFSYNETLFVQIPGLNPYAPTPDNLVGLHPAFQTEGFYLAGVLAGLMTETNRLAIVFGEWYEYLSMEFFAFKAGADSVNDDICVYARVAGDWGDAALGKQITETLIASKNVDIVVQVADVTGRGVIAAAIEAEIAVIGTVADQSELAPYNMMTSIGMDTTLLMELVAQRIENGTAMSVLGGTSWDIPIGNFLIPNHNWDNYIPQSVKDQVDDAEAGIANGSIVVPRTWYGDEVPPPADPTDCPTDDEADPITIPPAPVTPIPGFPLLPLALGTTTMLGVMLLLVNRSRRVGNKHKS</sequence>
<keyword evidence="6" id="KW-0449">Lipoprotein</keyword>
<keyword evidence="8" id="KW-0812">Transmembrane</keyword>
<name>A0A0F9N487_9ZZZZ</name>
<gene>
    <name evidence="10" type="ORF">LCGC14_1308340</name>
</gene>
<dbReference type="PANTHER" id="PTHR34296:SF2">
    <property type="entry name" value="ABC TRANSPORTER GUANOSINE-BINDING PROTEIN NUPN"/>
    <property type="match status" value="1"/>
</dbReference>
<comment type="caution">
    <text evidence="10">The sequence shown here is derived from an EMBL/GenBank/DDBJ whole genome shotgun (WGS) entry which is preliminary data.</text>
</comment>
<keyword evidence="8" id="KW-1133">Transmembrane helix</keyword>
<organism evidence="10">
    <name type="scientific">marine sediment metagenome</name>
    <dbReference type="NCBI Taxonomy" id="412755"/>
    <lineage>
        <taxon>unclassified sequences</taxon>
        <taxon>metagenomes</taxon>
        <taxon>ecological metagenomes</taxon>
    </lineage>
</organism>
<dbReference type="AlphaFoldDB" id="A0A0F9N487"/>
<protein>
    <recommendedName>
        <fullName evidence="9">ABC transporter substrate-binding protein PnrA-like domain-containing protein</fullName>
    </recommendedName>
</protein>
<dbReference type="Gene3D" id="3.40.50.2300">
    <property type="match status" value="2"/>
</dbReference>
<evidence type="ECO:0000256" key="3">
    <source>
        <dbReference type="ARBA" id="ARBA00022475"/>
    </source>
</evidence>
<dbReference type="Pfam" id="PF02608">
    <property type="entry name" value="Bmp"/>
    <property type="match status" value="1"/>
</dbReference>
<evidence type="ECO:0000256" key="6">
    <source>
        <dbReference type="ARBA" id="ARBA00023288"/>
    </source>
</evidence>
<feature type="transmembrane region" description="Helical" evidence="8">
    <location>
        <begin position="389"/>
        <end position="409"/>
    </location>
</feature>
<keyword evidence="3" id="KW-1003">Cell membrane</keyword>
<evidence type="ECO:0000256" key="4">
    <source>
        <dbReference type="ARBA" id="ARBA00022729"/>
    </source>
</evidence>
<dbReference type="InterPro" id="IPR003760">
    <property type="entry name" value="PnrA-like"/>
</dbReference>
<dbReference type="GO" id="GO:0005886">
    <property type="term" value="C:plasma membrane"/>
    <property type="evidence" value="ECO:0007669"/>
    <property type="project" value="UniProtKB-SubCell"/>
</dbReference>
<evidence type="ECO:0000256" key="1">
    <source>
        <dbReference type="ARBA" id="ARBA00004193"/>
    </source>
</evidence>
<proteinExistence type="inferred from homology"/>
<evidence type="ECO:0000259" key="9">
    <source>
        <dbReference type="Pfam" id="PF02608"/>
    </source>
</evidence>
<accession>A0A0F9N487</accession>
<dbReference type="EMBL" id="LAZR01007698">
    <property type="protein sequence ID" value="KKM83545.1"/>
    <property type="molecule type" value="Genomic_DNA"/>
</dbReference>
<evidence type="ECO:0000256" key="2">
    <source>
        <dbReference type="ARBA" id="ARBA00008610"/>
    </source>
</evidence>
<dbReference type="InterPro" id="IPR050957">
    <property type="entry name" value="BMP_lipoprotein"/>
</dbReference>
<evidence type="ECO:0000256" key="8">
    <source>
        <dbReference type="SAM" id="Phobius"/>
    </source>
</evidence>
<comment type="subcellular location">
    <subcellularLocation>
        <location evidence="1">Cell membrane</location>
        <topology evidence="1">Lipid-anchor</topology>
    </subcellularLocation>
</comment>
<evidence type="ECO:0000256" key="5">
    <source>
        <dbReference type="ARBA" id="ARBA00023136"/>
    </source>
</evidence>
<dbReference type="PANTHER" id="PTHR34296">
    <property type="entry name" value="TRANSCRIPTIONAL ACTIVATOR PROTEIN MED"/>
    <property type="match status" value="1"/>
</dbReference>
<dbReference type="InterPro" id="IPR028082">
    <property type="entry name" value="Peripla_BP_I"/>
</dbReference>
<evidence type="ECO:0000256" key="7">
    <source>
        <dbReference type="SAM" id="MobiDB-lite"/>
    </source>
</evidence>
<comment type="similarity">
    <text evidence="2">Belongs to the BMP lipoprotein family.</text>
</comment>
<keyword evidence="5 8" id="KW-0472">Membrane</keyword>